<dbReference type="InterPro" id="IPR006935">
    <property type="entry name" value="Helicase/UvrB_N"/>
</dbReference>
<gene>
    <name evidence="13 20" type="primary">uvrB</name>
    <name evidence="20" type="ORF">SPPYR_2460</name>
</gene>
<evidence type="ECO:0000256" key="9">
    <source>
        <dbReference type="ARBA" id="ARBA00023204"/>
    </source>
</evidence>
<dbReference type="NCBIfam" id="NF003673">
    <property type="entry name" value="PRK05298.1"/>
    <property type="match status" value="1"/>
</dbReference>
<evidence type="ECO:0000313" key="20">
    <source>
        <dbReference type="EMBL" id="SBV33580.1"/>
    </source>
</evidence>
<dbReference type="CDD" id="cd17916">
    <property type="entry name" value="DEXHc_UvrB"/>
    <property type="match status" value="1"/>
</dbReference>
<dbReference type="RefSeq" id="WP_295319657.1">
    <property type="nucleotide sequence ID" value="NZ_LT598653.1"/>
</dbReference>
<dbReference type="Pfam" id="PF12344">
    <property type="entry name" value="UvrB"/>
    <property type="match status" value="1"/>
</dbReference>
<accession>A0A1Y5PUE4</accession>
<dbReference type="GO" id="GO:0016887">
    <property type="term" value="F:ATP hydrolysis activity"/>
    <property type="evidence" value="ECO:0007669"/>
    <property type="project" value="InterPro"/>
</dbReference>
<feature type="region of interest" description="Disordered" evidence="16">
    <location>
        <begin position="689"/>
        <end position="728"/>
    </location>
</feature>
<evidence type="ECO:0000256" key="12">
    <source>
        <dbReference type="ARBA" id="ARBA00029504"/>
    </source>
</evidence>
<evidence type="ECO:0000259" key="19">
    <source>
        <dbReference type="PROSITE" id="PS51194"/>
    </source>
</evidence>
<organism evidence="20">
    <name type="scientific">uncultured Sphingopyxis sp</name>
    <dbReference type="NCBI Taxonomy" id="310581"/>
    <lineage>
        <taxon>Bacteria</taxon>
        <taxon>Pseudomonadati</taxon>
        <taxon>Pseudomonadota</taxon>
        <taxon>Alphaproteobacteria</taxon>
        <taxon>Sphingomonadales</taxon>
        <taxon>Sphingomonadaceae</taxon>
        <taxon>Sphingopyxis</taxon>
        <taxon>environmental samples</taxon>
    </lineage>
</organism>
<dbReference type="PROSITE" id="PS51194">
    <property type="entry name" value="HELICASE_CTER"/>
    <property type="match status" value="1"/>
</dbReference>
<feature type="coiled-coil region" evidence="15">
    <location>
        <begin position="657"/>
        <end position="689"/>
    </location>
</feature>
<dbReference type="Gene3D" id="3.40.50.300">
    <property type="entry name" value="P-loop containing nucleotide triphosphate hydrolases"/>
    <property type="match status" value="3"/>
</dbReference>
<dbReference type="PANTHER" id="PTHR24029:SF0">
    <property type="entry name" value="UVRABC SYSTEM PROTEIN B"/>
    <property type="match status" value="1"/>
</dbReference>
<dbReference type="InterPro" id="IPR036876">
    <property type="entry name" value="UVR_dom_sf"/>
</dbReference>
<feature type="domain" description="Helicase C-terminal" evidence="19">
    <location>
        <begin position="461"/>
        <end position="623"/>
    </location>
</feature>
<dbReference type="SUPFAM" id="SSF46600">
    <property type="entry name" value="C-terminal UvrC-binding domain of UvrB"/>
    <property type="match status" value="1"/>
</dbReference>
<evidence type="ECO:0000256" key="15">
    <source>
        <dbReference type="SAM" id="Coils"/>
    </source>
</evidence>
<dbReference type="Pfam" id="PF02151">
    <property type="entry name" value="UVR"/>
    <property type="match status" value="1"/>
</dbReference>
<dbReference type="HAMAP" id="MF_00204">
    <property type="entry name" value="UvrB"/>
    <property type="match status" value="1"/>
</dbReference>
<name>A0A1Y5PUE4_9SPHN</name>
<keyword evidence="9 13" id="KW-0234">DNA repair</keyword>
<keyword evidence="7 13" id="KW-0067">ATP-binding</keyword>
<evidence type="ECO:0000256" key="4">
    <source>
        <dbReference type="ARBA" id="ARBA00022741"/>
    </source>
</evidence>
<comment type="subunit">
    <text evidence="11 13 14">Forms a heterotetramer with UvrA during the search for lesions. Interacts with UvrC in an incision complex.</text>
</comment>
<keyword evidence="8 13" id="KW-0267">Excision nuclease</keyword>
<dbReference type="Pfam" id="PF04851">
    <property type="entry name" value="ResIII"/>
    <property type="match status" value="1"/>
</dbReference>
<dbReference type="KEGG" id="sphu:SPPYR_2460"/>
<dbReference type="PANTHER" id="PTHR24029">
    <property type="entry name" value="UVRABC SYSTEM PROTEIN B"/>
    <property type="match status" value="1"/>
</dbReference>
<evidence type="ECO:0000256" key="1">
    <source>
        <dbReference type="ARBA" id="ARBA00004496"/>
    </source>
</evidence>
<feature type="domain" description="UVR" evidence="17">
    <location>
        <begin position="654"/>
        <end position="689"/>
    </location>
</feature>
<dbReference type="GO" id="GO:0006289">
    <property type="term" value="P:nucleotide-excision repair"/>
    <property type="evidence" value="ECO:0007669"/>
    <property type="project" value="UniProtKB-UniRule"/>
</dbReference>
<comment type="function">
    <text evidence="13">The UvrABC repair system catalyzes the recognition and processing of DNA lesions. A damage recognition complex composed of 2 UvrA and 2 UvrB subunits scans DNA for abnormalities. Upon binding of the UvrA(2)B(2) complex to a putative damaged site, the DNA wraps around one UvrB monomer. DNA wrap is dependent on ATP binding by UvrB and probably causes local melting of the DNA helix, facilitating insertion of UvrB beta-hairpin between the DNA strands. Then UvrB probes one DNA strand for the presence of a lesion. If a lesion is found the UvrA subunits dissociate and the UvrB-DNA preincision complex is formed. This complex is subsequently bound by UvrC and the second UvrB is released. If no lesion is found, the DNA wraps around the other UvrB subunit that will check the other stand for damage.</text>
</comment>
<keyword evidence="6 13" id="KW-0228">DNA excision</keyword>
<dbReference type="GO" id="GO:0003677">
    <property type="term" value="F:DNA binding"/>
    <property type="evidence" value="ECO:0007669"/>
    <property type="project" value="UniProtKB-UniRule"/>
</dbReference>
<dbReference type="PROSITE" id="PS50151">
    <property type="entry name" value="UVR"/>
    <property type="match status" value="1"/>
</dbReference>
<evidence type="ECO:0000256" key="13">
    <source>
        <dbReference type="HAMAP-Rule" id="MF_00204"/>
    </source>
</evidence>
<evidence type="ECO:0000256" key="7">
    <source>
        <dbReference type="ARBA" id="ARBA00022840"/>
    </source>
</evidence>
<dbReference type="GO" id="GO:0009380">
    <property type="term" value="C:excinuclease repair complex"/>
    <property type="evidence" value="ECO:0007669"/>
    <property type="project" value="InterPro"/>
</dbReference>
<evidence type="ECO:0000256" key="2">
    <source>
        <dbReference type="ARBA" id="ARBA00008533"/>
    </source>
</evidence>
<evidence type="ECO:0000256" key="16">
    <source>
        <dbReference type="SAM" id="MobiDB-lite"/>
    </source>
</evidence>
<comment type="domain">
    <text evidence="13">The beta-hairpin motif is involved in DNA binding.</text>
</comment>
<dbReference type="InterPro" id="IPR014001">
    <property type="entry name" value="Helicase_ATP-bd"/>
</dbReference>
<dbReference type="AlphaFoldDB" id="A0A1Y5PUE4"/>
<dbReference type="Pfam" id="PF00271">
    <property type="entry name" value="Helicase_C"/>
    <property type="match status" value="1"/>
</dbReference>
<dbReference type="InterPro" id="IPR024759">
    <property type="entry name" value="UvrB_YAD/RRR_dom"/>
</dbReference>
<dbReference type="GO" id="GO:0009432">
    <property type="term" value="P:SOS response"/>
    <property type="evidence" value="ECO:0007669"/>
    <property type="project" value="UniProtKB-UniRule"/>
</dbReference>
<evidence type="ECO:0000256" key="6">
    <source>
        <dbReference type="ARBA" id="ARBA00022769"/>
    </source>
</evidence>
<feature type="coiled-coil region" evidence="15">
    <location>
        <begin position="287"/>
        <end position="321"/>
    </location>
</feature>
<evidence type="ECO:0000256" key="5">
    <source>
        <dbReference type="ARBA" id="ARBA00022763"/>
    </source>
</evidence>
<dbReference type="Gene3D" id="6.10.140.240">
    <property type="match status" value="1"/>
</dbReference>
<proteinExistence type="inferred from homology"/>
<dbReference type="InterPro" id="IPR004807">
    <property type="entry name" value="UvrB"/>
</dbReference>
<dbReference type="PROSITE" id="PS51192">
    <property type="entry name" value="HELICASE_ATP_BIND_1"/>
    <property type="match status" value="1"/>
</dbReference>
<evidence type="ECO:0000256" key="3">
    <source>
        <dbReference type="ARBA" id="ARBA00022490"/>
    </source>
</evidence>
<evidence type="ECO:0000259" key="18">
    <source>
        <dbReference type="PROSITE" id="PS51192"/>
    </source>
</evidence>
<protein>
    <recommendedName>
        <fullName evidence="12 13">UvrABC system protein B</fullName>
        <shortName evidence="13">Protein UvrB</shortName>
    </recommendedName>
    <alternativeName>
        <fullName evidence="13">Excinuclease ABC subunit B</fullName>
    </alternativeName>
</protein>
<keyword evidence="15" id="KW-0175">Coiled coil</keyword>
<dbReference type="SMART" id="SM00490">
    <property type="entry name" value="HELICc"/>
    <property type="match status" value="1"/>
</dbReference>
<dbReference type="GO" id="GO:0009381">
    <property type="term" value="F:excinuclease ABC activity"/>
    <property type="evidence" value="ECO:0007669"/>
    <property type="project" value="UniProtKB-UniRule"/>
</dbReference>
<dbReference type="InterPro" id="IPR001650">
    <property type="entry name" value="Helicase_C-like"/>
</dbReference>
<keyword evidence="10 13" id="KW-0742">SOS response</keyword>
<dbReference type="EMBL" id="LT598653">
    <property type="protein sequence ID" value="SBV33580.1"/>
    <property type="molecule type" value="Genomic_DNA"/>
</dbReference>
<evidence type="ECO:0000256" key="14">
    <source>
        <dbReference type="RuleBase" id="RU003587"/>
    </source>
</evidence>
<dbReference type="Gene3D" id="4.10.860.10">
    <property type="entry name" value="UVR domain"/>
    <property type="match status" value="1"/>
</dbReference>
<dbReference type="InterPro" id="IPR001943">
    <property type="entry name" value="UVR_dom"/>
</dbReference>
<dbReference type="InterPro" id="IPR041471">
    <property type="entry name" value="UvrB_inter"/>
</dbReference>
<feature type="short sequence motif" description="Beta-hairpin" evidence="13">
    <location>
        <begin position="122"/>
        <end position="145"/>
    </location>
</feature>
<sequence length="728" mass="81902">MAIQIRTSLDEIDTAEGYVPHRPARPDKVEGGKRFELVSDYQPAGDQPTAIKELVDTALAGERDQVLLGVTGSGKTFTMAKVIDELQRPALILAPNKILAAQLYGEFKSFFPNNAVEYFVSYYDYYQPEAYVPRSDTYIEKESSVNEAIDRMRHSATRALLERDDVIIVASVSCLYGIGSVETYSAMIFDLKKGQVADSREIIRKLVALQYKRNDQAFARGNFRVRGDSLEIFPSHYEDMAWRVSFFGDEIEEITEFDPLTGKKIANLNYVRVFANSHYVTPGPTLKQASEAIRHELAERLKELEAEGRLLEAQRLEQRTNFDLEMIAATGSCAGIENYSRFLTGRLPGEPPPTLFEYLPDNALLFVDESHQTIPQIGAMSKGDHRRKITLAEYGFRLPSCIDNRPLRFAEWDMMRPQTVSVSATPGTWEMDRTQGVFAEQVIRPTGLIDPPVEIKPVEEQVDDLIAEAKKTAAAGYRTLVTTLTKRMAEDLTEFLHEAGLKVRYMHSDVETLERIEIIRDLRLGVFDVLVGINLLREGLDIPECGLVAILDADKEGFLRSETSLVQTIGRAARNVDGRVILYADRITGSMERAMRETDRRRAKQQAYNEEHGITPTTIKRNIGDIIAHVASKDGVTIDIGEDKPAHMVGHNLRAYIAELEKKMRDAAADLEFEEAGRLRDEIRKLEADELGLPPDEQVAPRVGRSNEGKPGTRKGRFGKQSKTKWGR</sequence>
<comment type="subcellular location">
    <subcellularLocation>
        <location evidence="1 13 14">Cytoplasm</location>
    </subcellularLocation>
</comment>
<evidence type="ECO:0000256" key="11">
    <source>
        <dbReference type="ARBA" id="ARBA00026033"/>
    </source>
</evidence>
<evidence type="ECO:0000259" key="17">
    <source>
        <dbReference type="PROSITE" id="PS50151"/>
    </source>
</evidence>
<dbReference type="SUPFAM" id="SSF52540">
    <property type="entry name" value="P-loop containing nucleoside triphosphate hydrolases"/>
    <property type="match status" value="2"/>
</dbReference>
<dbReference type="SMART" id="SM00487">
    <property type="entry name" value="DEXDc"/>
    <property type="match status" value="1"/>
</dbReference>
<keyword evidence="3 13" id="KW-0963">Cytoplasm</keyword>
<reference evidence="20" key="1">
    <citation type="submission" date="2016-03" db="EMBL/GenBank/DDBJ databases">
        <authorList>
            <person name="Ploux O."/>
        </authorList>
    </citation>
    <scope>NUCLEOTIDE SEQUENCE</scope>
    <source>
        <strain evidence="20">UC10</strain>
    </source>
</reference>
<dbReference type="InterPro" id="IPR027417">
    <property type="entry name" value="P-loop_NTPase"/>
</dbReference>
<dbReference type="GO" id="GO:0005737">
    <property type="term" value="C:cytoplasm"/>
    <property type="evidence" value="ECO:0007669"/>
    <property type="project" value="UniProtKB-SubCell"/>
</dbReference>
<evidence type="ECO:0000256" key="10">
    <source>
        <dbReference type="ARBA" id="ARBA00023236"/>
    </source>
</evidence>
<comment type="similarity">
    <text evidence="2 13 14">Belongs to the UvrB family.</text>
</comment>
<feature type="binding site" evidence="13">
    <location>
        <begin position="69"/>
        <end position="76"/>
    </location>
    <ligand>
        <name>ATP</name>
        <dbReference type="ChEBI" id="CHEBI:30616"/>
    </ligand>
</feature>
<feature type="domain" description="Helicase ATP-binding" evidence="18">
    <location>
        <begin position="56"/>
        <end position="202"/>
    </location>
</feature>
<dbReference type="CDD" id="cd18790">
    <property type="entry name" value="SF2_C_UvrB"/>
    <property type="match status" value="1"/>
</dbReference>
<evidence type="ECO:0000256" key="8">
    <source>
        <dbReference type="ARBA" id="ARBA00022881"/>
    </source>
</evidence>
<keyword evidence="5 13" id="KW-0227">DNA damage</keyword>
<dbReference type="NCBIfam" id="TIGR00631">
    <property type="entry name" value="uvrb"/>
    <property type="match status" value="1"/>
</dbReference>
<keyword evidence="4 13" id="KW-0547">Nucleotide-binding</keyword>
<dbReference type="Pfam" id="PF17757">
    <property type="entry name" value="UvrB_inter"/>
    <property type="match status" value="1"/>
</dbReference>
<feature type="compositionally biased region" description="Basic residues" evidence="16">
    <location>
        <begin position="712"/>
        <end position="728"/>
    </location>
</feature>
<dbReference type="GO" id="GO:0005524">
    <property type="term" value="F:ATP binding"/>
    <property type="evidence" value="ECO:0007669"/>
    <property type="project" value="UniProtKB-UniRule"/>
</dbReference>